<gene>
    <name evidence="1" type="ORF">GU334_05705</name>
</gene>
<protein>
    <submittedName>
        <fullName evidence="1">Uncharacterized protein</fullName>
    </submittedName>
</protein>
<name>A0AAE7CSA5_9LACT</name>
<evidence type="ECO:0000313" key="1">
    <source>
        <dbReference type="EMBL" id="QIW58431.1"/>
    </source>
</evidence>
<dbReference type="EMBL" id="CP047628">
    <property type="protein sequence ID" value="QIW58431.1"/>
    <property type="molecule type" value="Genomic_DNA"/>
</dbReference>
<dbReference type="RefSeq" id="WP_167841325.1">
    <property type="nucleotide sequence ID" value="NZ_CP047628.1"/>
</dbReference>
<evidence type="ECO:0000313" key="2">
    <source>
        <dbReference type="Proteomes" id="UP000501558"/>
    </source>
</evidence>
<organism evidence="1 2">
    <name type="scientific">Pseudolactococcus raffinolactis</name>
    <dbReference type="NCBI Taxonomy" id="1366"/>
    <lineage>
        <taxon>Bacteria</taxon>
        <taxon>Bacillati</taxon>
        <taxon>Bacillota</taxon>
        <taxon>Bacilli</taxon>
        <taxon>Lactobacillales</taxon>
        <taxon>Streptococcaceae</taxon>
        <taxon>Pseudolactococcus</taxon>
    </lineage>
</organism>
<sequence length="148" mass="17245">MNENESLIAKLKNVGNPVFLLKMSYDLRKFLQHHQVDFPQTGDFDRVYIEVSGMPFECYQAGVAKLELMPEKGSVIRMSRDALIGVANLFHTEFEVKDDESLLSSLLIDLRKVRHIKQYKNILMIIDQSFETNLRMKELIKTIINQLR</sequence>
<dbReference type="AlphaFoldDB" id="A0AAE7CSA5"/>
<accession>A0AAE7CSA5</accession>
<reference evidence="1 2" key="1">
    <citation type="submission" date="2019-12" db="EMBL/GenBank/DDBJ databases">
        <title>Whole genome sequences of Lactococcus raffinolactis strains isolated from sewage.</title>
        <authorList>
            <person name="Ybazeta G."/>
            <person name="Ross M."/>
            <person name="Brabant-Kirwan D."/>
            <person name="Saleh M."/>
            <person name="Dillon J.A."/>
            <person name="Splinter K."/>
            <person name="Nokhbeh R."/>
        </authorList>
    </citation>
    <scope>NUCLEOTIDE SEQUENCE [LARGE SCALE GENOMIC DNA]</scope>
    <source>
        <strain evidence="1 2">Lr_19_14</strain>
    </source>
</reference>
<keyword evidence="2" id="KW-1185">Reference proteome</keyword>
<dbReference type="Proteomes" id="UP000501558">
    <property type="component" value="Chromosome"/>
</dbReference>
<proteinExistence type="predicted"/>